<protein>
    <recommendedName>
        <fullName evidence="1">Protein-arginine deiminase C-terminal domain-containing protein</fullName>
    </recommendedName>
</protein>
<dbReference type="KEGG" id="fvr:FVEG_16940"/>
<dbReference type="InterPro" id="IPR013530">
    <property type="entry name" value="PAD_C"/>
</dbReference>
<name>W7MWK6_GIBM7</name>
<gene>
    <name evidence="2" type="ORF">FVEG_16940</name>
</gene>
<dbReference type="AlphaFoldDB" id="W7MWK6"/>
<dbReference type="GeneID" id="30073816"/>
<evidence type="ECO:0000313" key="3">
    <source>
        <dbReference type="Proteomes" id="UP000009096"/>
    </source>
</evidence>
<proteinExistence type="predicted"/>
<dbReference type="RefSeq" id="XP_018758365.1">
    <property type="nucleotide sequence ID" value="XM_018906176.1"/>
</dbReference>
<reference evidence="2 3" key="1">
    <citation type="journal article" date="2010" name="Nature">
        <title>Comparative genomics reveals mobile pathogenicity chromosomes in Fusarium.</title>
        <authorList>
            <person name="Ma L.J."/>
            <person name="van der Does H.C."/>
            <person name="Borkovich K.A."/>
            <person name="Coleman J.J."/>
            <person name="Daboussi M.J."/>
            <person name="Di Pietro A."/>
            <person name="Dufresne M."/>
            <person name="Freitag M."/>
            <person name="Grabherr M."/>
            <person name="Henrissat B."/>
            <person name="Houterman P.M."/>
            <person name="Kang S."/>
            <person name="Shim W.B."/>
            <person name="Woloshuk C."/>
            <person name="Xie X."/>
            <person name="Xu J.R."/>
            <person name="Antoniw J."/>
            <person name="Baker S.E."/>
            <person name="Bluhm B.H."/>
            <person name="Breakspear A."/>
            <person name="Brown D.W."/>
            <person name="Butchko R.A."/>
            <person name="Chapman S."/>
            <person name="Coulson R."/>
            <person name="Coutinho P.M."/>
            <person name="Danchin E.G."/>
            <person name="Diener A."/>
            <person name="Gale L.R."/>
            <person name="Gardiner D.M."/>
            <person name="Goff S."/>
            <person name="Hammond-Kosack K.E."/>
            <person name="Hilburn K."/>
            <person name="Hua-Van A."/>
            <person name="Jonkers W."/>
            <person name="Kazan K."/>
            <person name="Kodira C.D."/>
            <person name="Koehrsen M."/>
            <person name="Kumar L."/>
            <person name="Lee Y.H."/>
            <person name="Li L."/>
            <person name="Manners J.M."/>
            <person name="Miranda-Saavedra D."/>
            <person name="Mukherjee M."/>
            <person name="Park G."/>
            <person name="Park J."/>
            <person name="Park S.Y."/>
            <person name="Proctor R.H."/>
            <person name="Regev A."/>
            <person name="Ruiz-Roldan M.C."/>
            <person name="Sain D."/>
            <person name="Sakthikumar S."/>
            <person name="Sykes S."/>
            <person name="Schwartz D.C."/>
            <person name="Turgeon B.G."/>
            <person name="Wapinski I."/>
            <person name="Yoder O."/>
            <person name="Young S."/>
            <person name="Zeng Q."/>
            <person name="Zhou S."/>
            <person name="Galagan J."/>
            <person name="Cuomo C.A."/>
            <person name="Kistler H.C."/>
            <person name="Rep M."/>
        </authorList>
    </citation>
    <scope>NUCLEOTIDE SEQUENCE [LARGE SCALE GENOMIC DNA]</scope>
    <source>
        <strain evidence="3">M3125 / FGSC 7600</strain>
    </source>
</reference>
<dbReference type="GO" id="GO:0005737">
    <property type="term" value="C:cytoplasm"/>
    <property type="evidence" value="ECO:0007669"/>
    <property type="project" value="InterPro"/>
</dbReference>
<feature type="domain" description="Protein-arginine deiminase C-terminal" evidence="1">
    <location>
        <begin position="27"/>
        <end position="77"/>
    </location>
</feature>
<sequence length="98" mass="10300">MKGAMGPVHKVKSIVEAGTPKNSLQRQAVDTASQVLALWPGTVNGLVLPDQKVLVPKPWGPVIKKQDIFANAVSEVMIGSLISRGKETFIVAATPGGQ</sequence>
<dbReference type="Pfam" id="PF03068">
    <property type="entry name" value="PAD"/>
    <property type="match status" value="1"/>
</dbReference>
<dbReference type="EMBL" id="DS022257">
    <property type="protein sequence ID" value="EWG52174.1"/>
    <property type="molecule type" value="Genomic_DNA"/>
</dbReference>
<accession>W7MWK6</accession>
<dbReference type="GO" id="GO:0004668">
    <property type="term" value="F:protein-arginine deiminase activity"/>
    <property type="evidence" value="ECO:0007669"/>
    <property type="project" value="InterPro"/>
</dbReference>
<dbReference type="GO" id="GO:0005509">
    <property type="term" value="F:calcium ion binding"/>
    <property type="evidence" value="ECO:0007669"/>
    <property type="project" value="InterPro"/>
</dbReference>
<evidence type="ECO:0000313" key="2">
    <source>
        <dbReference type="EMBL" id="EWG52174.1"/>
    </source>
</evidence>
<dbReference type="Gene3D" id="3.75.10.10">
    <property type="entry name" value="L-arginine/glycine Amidinotransferase, Chain A"/>
    <property type="match status" value="1"/>
</dbReference>
<dbReference type="Proteomes" id="UP000009096">
    <property type="component" value="Chromosome 9"/>
</dbReference>
<evidence type="ECO:0000259" key="1">
    <source>
        <dbReference type="Pfam" id="PF03068"/>
    </source>
</evidence>
<organism evidence="2 3">
    <name type="scientific">Gibberella moniliformis (strain M3125 / FGSC 7600)</name>
    <name type="common">Maize ear and stalk rot fungus</name>
    <name type="synonym">Fusarium verticillioides</name>
    <dbReference type="NCBI Taxonomy" id="334819"/>
    <lineage>
        <taxon>Eukaryota</taxon>
        <taxon>Fungi</taxon>
        <taxon>Dikarya</taxon>
        <taxon>Ascomycota</taxon>
        <taxon>Pezizomycotina</taxon>
        <taxon>Sordariomycetes</taxon>
        <taxon>Hypocreomycetidae</taxon>
        <taxon>Hypocreales</taxon>
        <taxon>Nectriaceae</taxon>
        <taxon>Fusarium</taxon>
        <taxon>Fusarium fujikuroi species complex</taxon>
    </lineage>
</organism>
<dbReference type="EMBL" id="CM000586">
    <property type="protein sequence ID" value="EWG52174.1"/>
    <property type="molecule type" value="Genomic_DNA"/>
</dbReference>
<dbReference type="VEuPathDB" id="FungiDB:FVEG_16940"/>
<dbReference type="SUPFAM" id="SSF55909">
    <property type="entry name" value="Pentein"/>
    <property type="match status" value="1"/>
</dbReference>
<keyword evidence="3" id="KW-1185">Reference proteome</keyword>